<reference evidence="2" key="1">
    <citation type="submission" date="2016-10" db="EMBL/GenBank/DDBJ databases">
        <authorList>
            <person name="Varghese N."/>
            <person name="Submissions S."/>
        </authorList>
    </citation>
    <scope>NUCLEOTIDE SEQUENCE [LARGE SCALE GENOMIC DNA]</scope>
    <source>
        <strain evidence="2">MPL-11</strain>
    </source>
</reference>
<sequence>MVPITAEITKEYKELYVKESGLGVESDEVFKNNLTNAYQYVIEHSDDFDITKDRTGKMLVFDRARYVRANASELFYQNFLPDLNSFGFKLAMERDTSAS</sequence>
<organism evidence="1 2">
    <name type="scientific">Carnobacterium viridans</name>
    <dbReference type="NCBI Taxonomy" id="174587"/>
    <lineage>
        <taxon>Bacteria</taxon>
        <taxon>Bacillati</taxon>
        <taxon>Bacillota</taxon>
        <taxon>Bacilli</taxon>
        <taxon>Lactobacillales</taxon>
        <taxon>Carnobacteriaceae</taxon>
        <taxon>Carnobacterium</taxon>
    </lineage>
</organism>
<proteinExistence type="predicted"/>
<protein>
    <recommendedName>
        <fullName evidence="3">Phage gp6-like head-tail connector protein</fullName>
    </recommendedName>
</protein>
<gene>
    <name evidence="1" type="ORF">SAMN04487752_1164</name>
</gene>
<dbReference type="OrthoDB" id="2236831at2"/>
<evidence type="ECO:0000313" key="2">
    <source>
        <dbReference type="Proteomes" id="UP000199481"/>
    </source>
</evidence>
<dbReference type="AlphaFoldDB" id="A0A1H0YUR8"/>
<dbReference type="EMBL" id="FNJW01000008">
    <property type="protein sequence ID" value="SDQ18860.1"/>
    <property type="molecule type" value="Genomic_DNA"/>
</dbReference>
<keyword evidence="2" id="KW-1185">Reference proteome</keyword>
<dbReference type="Proteomes" id="UP000199481">
    <property type="component" value="Unassembled WGS sequence"/>
</dbReference>
<dbReference type="RefSeq" id="WP_089976043.1">
    <property type="nucleotide sequence ID" value="NZ_CP084916.1"/>
</dbReference>
<evidence type="ECO:0000313" key="1">
    <source>
        <dbReference type="EMBL" id="SDQ18860.1"/>
    </source>
</evidence>
<evidence type="ECO:0008006" key="3">
    <source>
        <dbReference type="Google" id="ProtNLM"/>
    </source>
</evidence>
<name>A0A1H0YUR8_9LACT</name>
<accession>A0A1H0YUR8</accession>